<feature type="transmembrane region" description="Helical" evidence="2">
    <location>
        <begin position="6"/>
        <end position="26"/>
    </location>
</feature>
<sequence>MIGEQDFMWTTIIGLLTGLGLLIGVFRDSKNIIGGIKDLKIGKKELSADHQKILNKQGKLSSNMQLQTKAIDGLTAKINEDTQRVSMMNATEQNARSSIESLQNFINIAQNDRRHAEDKALEWRSKYAELYKQYELKQQELEQAQELNAELTREINNLRPHQGPTLGGRGR</sequence>
<name>A0A069CVW2_WEIOS</name>
<organism evidence="3 4">
    <name type="scientific">Weissella oryzae (strain DSM 25784 / JCM 18191 / LMG 30913 / SG25)</name>
    <dbReference type="NCBI Taxonomy" id="1329250"/>
    <lineage>
        <taxon>Bacteria</taxon>
        <taxon>Bacillati</taxon>
        <taxon>Bacillota</taxon>
        <taxon>Bacilli</taxon>
        <taxon>Lactobacillales</taxon>
        <taxon>Lactobacillaceae</taxon>
        <taxon>Weissella</taxon>
    </lineage>
</organism>
<dbReference type="STRING" id="1329250.WOSG25_090400"/>
<keyword evidence="2" id="KW-0812">Transmembrane</keyword>
<evidence type="ECO:0000256" key="2">
    <source>
        <dbReference type="SAM" id="Phobius"/>
    </source>
</evidence>
<dbReference type="Proteomes" id="UP000030643">
    <property type="component" value="Unassembled WGS sequence"/>
</dbReference>
<dbReference type="OrthoDB" id="9938566at2"/>
<feature type="coiled-coil region" evidence="1">
    <location>
        <begin position="99"/>
        <end position="157"/>
    </location>
</feature>
<dbReference type="RefSeq" id="WP_027699337.1">
    <property type="nucleotide sequence ID" value="NZ_DF820492.1"/>
</dbReference>
<accession>A0A069CVW2</accession>
<dbReference type="EMBL" id="DF820492">
    <property type="protein sequence ID" value="GAK31343.1"/>
    <property type="molecule type" value="Genomic_DNA"/>
</dbReference>
<protein>
    <submittedName>
        <fullName evidence="3">Uncharacterized protein</fullName>
    </submittedName>
</protein>
<keyword evidence="4" id="KW-1185">Reference proteome</keyword>
<reference evidence="4" key="1">
    <citation type="journal article" date="2014" name="Genome Announc.">
        <title>Draft genome sequence of Weissella oryzae SG25T, isolated from fermented rice grains.</title>
        <authorList>
            <person name="Tanizawa Y."/>
            <person name="Fujisawa T."/>
            <person name="Mochizuki T."/>
            <person name="Kaminuma E."/>
            <person name="Suzuki Y."/>
            <person name="Nakamura Y."/>
            <person name="Tohno M."/>
        </authorList>
    </citation>
    <scope>NUCLEOTIDE SEQUENCE [LARGE SCALE GENOMIC DNA]</scope>
    <source>
        <strain evidence="4">DSM 25784 / JCM 18191 / LMG 30913 / SG25</strain>
    </source>
</reference>
<keyword evidence="1" id="KW-0175">Coiled coil</keyword>
<keyword evidence="2" id="KW-0472">Membrane</keyword>
<keyword evidence="2" id="KW-1133">Transmembrane helix</keyword>
<evidence type="ECO:0000313" key="4">
    <source>
        <dbReference type="Proteomes" id="UP000030643"/>
    </source>
</evidence>
<dbReference type="AlphaFoldDB" id="A0A069CVW2"/>
<proteinExistence type="predicted"/>
<gene>
    <name evidence="3" type="ORF">WOSG25_090400</name>
</gene>
<evidence type="ECO:0000313" key="3">
    <source>
        <dbReference type="EMBL" id="GAK31343.1"/>
    </source>
</evidence>
<evidence type="ECO:0000256" key="1">
    <source>
        <dbReference type="SAM" id="Coils"/>
    </source>
</evidence>